<evidence type="ECO:0000313" key="4">
    <source>
        <dbReference type="EMBL" id="MBL7253148.1"/>
    </source>
</evidence>
<dbReference type="SUPFAM" id="SSF52821">
    <property type="entry name" value="Rhodanese/Cell cycle control phosphatase"/>
    <property type="match status" value="2"/>
</dbReference>
<dbReference type="Pfam" id="PF00581">
    <property type="entry name" value="Rhodanese"/>
    <property type="match status" value="2"/>
</dbReference>
<dbReference type="InterPro" id="IPR036873">
    <property type="entry name" value="Rhodanese-like_dom_sf"/>
</dbReference>
<organism evidence="4 5">
    <name type="scientific">Paractinoplanes lichenicola</name>
    <dbReference type="NCBI Taxonomy" id="2802976"/>
    <lineage>
        <taxon>Bacteria</taxon>
        <taxon>Bacillati</taxon>
        <taxon>Actinomycetota</taxon>
        <taxon>Actinomycetes</taxon>
        <taxon>Micromonosporales</taxon>
        <taxon>Micromonosporaceae</taxon>
        <taxon>Paractinoplanes</taxon>
    </lineage>
</organism>
<dbReference type="EMBL" id="JAENHO010000001">
    <property type="protein sequence ID" value="MBL7253148.1"/>
    <property type="molecule type" value="Genomic_DNA"/>
</dbReference>
<dbReference type="Proteomes" id="UP000598996">
    <property type="component" value="Unassembled WGS sequence"/>
</dbReference>
<name>A0ABS1VEM8_9ACTN</name>
<dbReference type="InterPro" id="IPR011576">
    <property type="entry name" value="Pyridox_Oxase_N"/>
</dbReference>
<dbReference type="NCBIfam" id="TIGR03618">
    <property type="entry name" value="Rv1155_F420"/>
    <property type="match status" value="1"/>
</dbReference>
<protein>
    <submittedName>
        <fullName evidence="4">TIGR03618 family F420-dependent PPOX class oxidoreductase</fullName>
    </submittedName>
</protein>
<comment type="caution">
    <text evidence="4">The sequence shown here is derived from an EMBL/GenBank/DDBJ whole genome shotgun (WGS) entry which is preliminary data.</text>
</comment>
<dbReference type="PANTHER" id="PTHR11364">
    <property type="entry name" value="THIOSULFATE SULFERTANSFERASE"/>
    <property type="match status" value="1"/>
</dbReference>
<dbReference type="Pfam" id="PF01243">
    <property type="entry name" value="PNPOx_N"/>
    <property type="match status" value="1"/>
</dbReference>
<dbReference type="InterPro" id="IPR045078">
    <property type="entry name" value="TST/MPST-like"/>
</dbReference>
<dbReference type="PANTHER" id="PTHR11364:SF27">
    <property type="entry name" value="SULFURTRANSFERASE"/>
    <property type="match status" value="1"/>
</dbReference>
<feature type="domain" description="Rhodanese" evidence="3">
    <location>
        <begin position="167"/>
        <end position="250"/>
    </location>
</feature>
<keyword evidence="2" id="KW-0677">Repeat</keyword>
<dbReference type="SMART" id="SM00450">
    <property type="entry name" value="RHOD"/>
    <property type="match status" value="2"/>
</dbReference>
<dbReference type="InterPro" id="IPR019920">
    <property type="entry name" value="F420-binding_dom_put"/>
</dbReference>
<evidence type="ECO:0000313" key="5">
    <source>
        <dbReference type="Proteomes" id="UP000598996"/>
    </source>
</evidence>
<sequence>MTADEVILDATVVLPSPQFDGDHRASSGYDDWLAAHIPGSVHADLLHDLSDPAASYHFARPSATVLAERLGQLGVDDRTPVAVYDNGGGIWAARLWWLLRWIGVDARILEGGLDAWVANGGAVAHGPATPRVGSVTPRVREGLWVEKDDLRRWLAGEAEATVVCALSPAAFQGEVPTRYARRGHIPGSVNVPARGLESAGELAGPVWAYCGGGISAAGLAYALVRDGREDVAIYDGSLEEWSADPELPLSTDRLPPPVRELLDRPEFGVLTTLDPDGTAHSTVMWVGREGDELVLASKDGRRQVRNLRRDSRATVLVYDRAKPTRYAEIQGAASVHDEGGRELVDRLARRYVGADHEVGTEAEENGRVLIRIVPERVLHRT</sequence>
<feature type="domain" description="Rhodanese" evidence="3">
    <location>
        <begin position="30"/>
        <end position="125"/>
    </location>
</feature>
<evidence type="ECO:0000256" key="2">
    <source>
        <dbReference type="ARBA" id="ARBA00022737"/>
    </source>
</evidence>
<dbReference type="RefSeq" id="WP_202989481.1">
    <property type="nucleotide sequence ID" value="NZ_JAENHO010000001.1"/>
</dbReference>
<accession>A0ABS1VEM8</accession>
<gene>
    <name evidence="4" type="ORF">JKJ07_02370</name>
</gene>
<dbReference type="Gene3D" id="2.30.110.10">
    <property type="entry name" value="Electron Transport, Fmn-binding Protein, Chain A"/>
    <property type="match status" value="1"/>
</dbReference>
<dbReference type="SUPFAM" id="SSF50475">
    <property type="entry name" value="FMN-binding split barrel"/>
    <property type="match status" value="1"/>
</dbReference>
<evidence type="ECO:0000259" key="3">
    <source>
        <dbReference type="PROSITE" id="PS50206"/>
    </source>
</evidence>
<dbReference type="Gene3D" id="3.40.250.10">
    <property type="entry name" value="Rhodanese-like domain"/>
    <property type="match status" value="2"/>
</dbReference>
<dbReference type="CDD" id="cd01448">
    <property type="entry name" value="TST_Repeat_1"/>
    <property type="match status" value="1"/>
</dbReference>
<dbReference type="InterPro" id="IPR012349">
    <property type="entry name" value="Split_barrel_FMN-bd"/>
</dbReference>
<evidence type="ECO:0000256" key="1">
    <source>
        <dbReference type="ARBA" id="ARBA00022679"/>
    </source>
</evidence>
<dbReference type="PROSITE" id="PS50206">
    <property type="entry name" value="RHODANESE_3"/>
    <property type="match status" value="2"/>
</dbReference>
<keyword evidence="1" id="KW-0808">Transferase</keyword>
<proteinExistence type="predicted"/>
<keyword evidence="5" id="KW-1185">Reference proteome</keyword>
<reference evidence="4 5" key="1">
    <citation type="submission" date="2021-01" db="EMBL/GenBank/DDBJ databases">
        <title>Actinoplanes sp. nov. LDG1-01 isolated from lichen.</title>
        <authorList>
            <person name="Saeng-In P."/>
            <person name="Phongsopitanun W."/>
            <person name="Kanchanasin P."/>
            <person name="Yuki M."/>
            <person name="Kudo T."/>
            <person name="Ohkuma M."/>
            <person name="Tanasupawat S."/>
        </authorList>
    </citation>
    <scope>NUCLEOTIDE SEQUENCE [LARGE SCALE GENOMIC DNA]</scope>
    <source>
        <strain evidence="4 5">LDG1-01</strain>
    </source>
</reference>
<dbReference type="InterPro" id="IPR001763">
    <property type="entry name" value="Rhodanese-like_dom"/>
</dbReference>